<evidence type="ECO:0000256" key="4">
    <source>
        <dbReference type="ARBA" id="ARBA00022692"/>
    </source>
</evidence>
<dbReference type="PANTHER" id="PTHR34582:SF7">
    <property type="entry name" value="UPF0702 TRANSMEMBRANE PROTEIN YDFS"/>
    <property type="match status" value="1"/>
</dbReference>
<evidence type="ECO:0000313" key="9">
    <source>
        <dbReference type="Proteomes" id="UP000471031"/>
    </source>
</evidence>
<dbReference type="EMBL" id="WXEX01000004">
    <property type="protein sequence ID" value="MZP42639.1"/>
    <property type="molecule type" value="Genomic_DNA"/>
</dbReference>
<keyword evidence="6" id="KW-0472">Membrane</keyword>
<keyword evidence="4" id="KW-0812">Transmembrane</keyword>
<keyword evidence="9" id="KW-1185">Reference proteome</keyword>
<comment type="subcellular location">
    <subcellularLocation>
        <location evidence="1">Cell membrane</location>
        <topology evidence="1">Multi-pass membrane protein</topology>
    </subcellularLocation>
</comment>
<dbReference type="InterPro" id="IPR007353">
    <property type="entry name" value="DUF421"/>
</dbReference>
<protein>
    <submittedName>
        <fullName evidence="8">DUF421 domain-containing protein</fullName>
    </submittedName>
</protein>
<evidence type="ECO:0000256" key="5">
    <source>
        <dbReference type="ARBA" id="ARBA00022989"/>
    </source>
</evidence>
<organism evidence="8 9">
    <name type="scientific">Heliomicrobium gestii</name>
    <name type="common">Heliobacterium gestii</name>
    <dbReference type="NCBI Taxonomy" id="2699"/>
    <lineage>
        <taxon>Bacteria</taxon>
        <taxon>Bacillati</taxon>
        <taxon>Bacillota</taxon>
        <taxon>Clostridia</taxon>
        <taxon>Eubacteriales</taxon>
        <taxon>Heliobacteriaceae</taxon>
        <taxon>Heliomicrobium</taxon>
    </lineage>
</organism>
<evidence type="ECO:0000256" key="2">
    <source>
        <dbReference type="ARBA" id="ARBA00006448"/>
    </source>
</evidence>
<dbReference type="AlphaFoldDB" id="A0A845LDD6"/>
<dbReference type="Pfam" id="PF04239">
    <property type="entry name" value="DUF421"/>
    <property type="match status" value="1"/>
</dbReference>
<dbReference type="GO" id="GO:0005886">
    <property type="term" value="C:plasma membrane"/>
    <property type="evidence" value="ECO:0007669"/>
    <property type="project" value="UniProtKB-SubCell"/>
</dbReference>
<dbReference type="OrthoDB" id="1682423at2"/>
<name>A0A845LDD6_HELGE</name>
<evidence type="ECO:0000256" key="6">
    <source>
        <dbReference type="ARBA" id="ARBA00023136"/>
    </source>
</evidence>
<dbReference type="Proteomes" id="UP000471031">
    <property type="component" value="Unassembled WGS sequence"/>
</dbReference>
<comment type="similarity">
    <text evidence="2">Belongs to the UPF0702 family.</text>
</comment>
<evidence type="ECO:0000259" key="7">
    <source>
        <dbReference type="Pfam" id="PF04239"/>
    </source>
</evidence>
<dbReference type="Gene3D" id="3.30.240.20">
    <property type="entry name" value="bsu07140 like domains"/>
    <property type="match status" value="2"/>
</dbReference>
<evidence type="ECO:0000256" key="1">
    <source>
        <dbReference type="ARBA" id="ARBA00004651"/>
    </source>
</evidence>
<proteinExistence type="inferred from homology"/>
<dbReference type="PANTHER" id="PTHR34582">
    <property type="entry name" value="UPF0702 TRANSMEMBRANE PROTEIN YCAP"/>
    <property type="match status" value="1"/>
</dbReference>
<evidence type="ECO:0000256" key="3">
    <source>
        <dbReference type="ARBA" id="ARBA00022475"/>
    </source>
</evidence>
<evidence type="ECO:0000313" key="8">
    <source>
        <dbReference type="EMBL" id="MZP42639.1"/>
    </source>
</evidence>
<accession>A0A845LDD6</accession>
<feature type="domain" description="YetF C-terminal" evidence="7">
    <location>
        <begin position="49"/>
        <end position="181"/>
    </location>
</feature>
<gene>
    <name evidence="8" type="ORF">GTO89_06255</name>
</gene>
<dbReference type="InterPro" id="IPR023090">
    <property type="entry name" value="UPF0702_alpha/beta_dom_sf"/>
</dbReference>
<keyword evidence="3" id="KW-1003">Cell membrane</keyword>
<keyword evidence="5" id="KW-1133">Transmembrane helix</keyword>
<sequence>MTYFDFVIYTVMGKMAGEFVTDEVKGPWLLLSPIILAAATVAIEKVSLKSLAARKLFEGEPVVVIQNGKLMEKNMRRLRYNLNELEMQLREKGIFNMTEVEFALLEPNGKLSILKKSQQLPVTMHDLGKPTAYKGLATEIIKDGDVLEQNLRQCNLTFGWLFGELKKHGVEELSQVFYAALQSDGTLYVDIRRDEAGGLHEVEDKPT</sequence>
<reference evidence="8 9" key="1">
    <citation type="submission" date="2020-01" db="EMBL/GenBank/DDBJ databases">
        <title>Whole genome sequence of Heliobacterium gestii DSM 11169.</title>
        <authorList>
            <person name="Kyndt J.A."/>
            <person name="Meyer T.E."/>
        </authorList>
    </citation>
    <scope>NUCLEOTIDE SEQUENCE [LARGE SCALE GENOMIC DNA]</scope>
    <source>
        <strain evidence="8 9">DSM 11169</strain>
    </source>
</reference>
<comment type="caution">
    <text evidence="8">The sequence shown here is derived from an EMBL/GenBank/DDBJ whole genome shotgun (WGS) entry which is preliminary data.</text>
</comment>